<dbReference type="Proteomes" id="UP000267418">
    <property type="component" value="Unassembled WGS sequence"/>
</dbReference>
<feature type="chain" id="PRO_5018577420" evidence="1">
    <location>
        <begin position="26"/>
        <end position="103"/>
    </location>
</feature>
<dbReference type="EMBL" id="RXOE01000007">
    <property type="protein sequence ID" value="RTQ32123.1"/>
    <property type="molecule type" value="Genomic_DNA"/>
</dbReference>
<dbReference type="OrthoDB" id="8853278at2"/>
<gene>
    <name evidence="2" type="ORF">EJP69_22885</name>
</gene>
<evidence type="ECO:0000313" key="2">
    <source>
        <dbReference type="EMBL" id="RTQ32123.1"/>
    </source>
</evidence>
<dbReference type="RefSeq" id="WP_126472613.1">
    <property type="nucleotide sequence ID" value="NZ_RXOE01000007.1"/>
</dbReference>
<reference evidence="2 3" key="1">
    <citation type="submission" date="2018-12" db="EMBL/GenBank/DDBJ databases">
        <title>The genome of Variovorax gossypii DSM 100435.</title>
        <authorList>
            <person name="Gao J."/>
            <person name="Sun J."/>
        </authorList>
    </citation>
    <scope>NUCLEOTIDE SEQUENCE [LARGE SCALE GENOMIC DNA]</scope>
    <source>
        <strain evidence="2 3">DSM 100435</strain>
    </source>
</reference>
<organism evidence="2 3">
    <name type="scientific">Variovorax gossypii</name>
    <dbReference type="NCBI Taxonomy" id="1679495"/>
    <lineage>
        <taxon>Bacteria</taxon>
        <taxon>Pseudomonadati</taxon>
        <taxon>Pseudomonadota</taxon>
        <taxon>Betaproteobacteria</taxon>
        <taxon>Burkholderiales</taxon>
        <taxon>Comamonadaceae</taxon>
        <taxon>Variovorax</taxon>
    </lineage>
</organism>
<accession>A0A3S0GYI4</accession>
<keyword evidence="3" id="KW-1185">Reference proteome</keyword>
<dbReference type="AlphaFoldDB" id="A0A3S0GYI4"/>
<keyword evidence="1" id="KW-0732">Signal</keyword>
<feature type="signal peptide" evidence="1">
    <location>
        <begin position="1"/>
        <end position="25"/>
    </location>
</feature>
<evidence type="ECO:0000256" key="1">
    <source>
        <dbReference type="SAM" id="SignalP"/>
    </source>
</evidence>
<evidence type="ECO:0000313" key="3">
    <source>
        <dbReference type="Proteomes" id="UP000267418"/>
    </source>
</evidence>
<proteinExistence type="predicted"/>
<protein>
    <submittedName>
        <fullName evidence="2">Uncharacterized protein</fullName>
    </submittedName>
</protein>
<name>A0A3S0GYI4_9BURK</name>
<sequence length="103" mass="11256">MTGSWLQSGRAALAALLLTPMLSVAENGFGTNSATARLRFTVIVPPVFRVLQVTPTADGYDYLIWTNMKSVMIGGREYRFTRLGENTVRVPTAPGDTWVVHGL</sequence>
<comment type="caution">
    <text evidence="2">The sequence shown here is derived from an EMBL/GenBank/DDBJ whole genome shotgun (WGS) entry which is preliminary data.</text>
</comment>